<dbReference type="KEGG" id="hbs:IPV69_23340"/>
<keyword evidence="6 14" id="KW-0597">Phosphoprotein</keyword>
<dbReference type="InterPro" id="IPR036641">
    <property type="entry name" value="HPT_dom_sf"/>
</dbReference>
<dbReference type="CDD" id="cd00088">
    <property type="entry name" value="HPT"/>
    <property type="match status" value="1"/>
</dbReference>
<dbReference type="PANTHER" id="PTHR43047:SF72">
    <property type="entry name" value="OSMOSENSING HISTIDINE PROTEIN KINASE SLN1"/>
    <property type="match status" value="1"/>
</dbReference>
<evidence type="ECO:0000256" key="10">
    <source>
        <dbReference type="ARBA" id="ARBA00022840"/>
    </source>
</evidence>
<dbReference type="SUPFAM" id="SSF47384">
    <property type="entry name" value="Homodimeric domain of signal transducing histidine kinase"/>
    <property type="match status" value="1"/>
</dbReference>
<protein>
    <recommendedName>
        <fullName evidence="3">histidine kinase</fullName>
        <ecNumber evidence="3">2.7.13.3</ecNumber>
    </recommendedName>
</protein>
<dbReference type="SMART" id="SM00387">
    <property type="entry name" value="HATPase_c"/>
    <property type="match status" value="1"/>
</dbReference>
<feature type="region of interest" description="Disordered" evidence="15">
    <location>
        <begin position="1"/>
        <end position="21"/>
    </location>
</feature>
<sequence length="1134" mass="122041">MSARTTALQTSAAQGARANGGHADPALDDLSRLAAMICAVPFAGVSFLDGRWQWFASANGAGVAKQSPREESFCDVAVGTDTMLLVENAADDPRFAKLPLVTGEAGIRFYAGVPLRHPGGGSIGVMCVMDRRPRTLSSEQRDALVALARQVERALELRAIQQSKPAAARGLYDERRERTRTQRLSKVERDLRDALQLQRAIVDGADYALIATTDDGTITAFNPAAERMLGWSSDELVGRATPERLHVKEEVIARAAELSAKLGRLISPGFEVFVAEARLGKADERRWTYVRKDGTHFPVLLSVTALPDDSGGARGFLGIAKDISEQVAAEQSLRLGEAKFRTMLENSPLGIFLTDASGDALYTNPAWGRIGGMTPEASRGRGWIAAIHPMDRERIGREWYAAAQAGGEFRSEHRFLHPDGTVVWTECLAMPYFDQGELLGYVGTVHDITDRHMATEALNESEDRYRSVISALSEGVVLQNQDGVIQACNDSACQILGLTAAQLHGRASLDPDWRAVHEDGSPFPGSDHPAMRSLATGQPYSDVVMGVHLPSGGLRWISVNSRPLVRPGQDRPYAAVASFRDITAKKRAMSELEEAKFAAEAASRAKTSFLANMSHEIRTPMTAILGYAELLEDYSLDLASRSEFLGVIRRNGGHLIEVINDILDITKIEAGSLTMEQIPCRVETIVDEVSSLMRVRAAEKGIAFEVAYRRPLPPMIHSDPTRVRQILFNLVGNAIKFTEQGSVRIDVSVVEGSGHLRFDVADTGIGMTPEQLGQLYKPFAQADASMSRRFGGTGLGLTISRKLAEFLGGDLRVVSSPGAGSTFSFTVPIGSPVEPIAQPSSGPTEAAAVAAIAAGVVPNDSAPPLAPADDAMMGRRILLAEDSADNRRLVSALLKRTGLELQTAVNGRTAVELVTAAVVAGRPFDLILMDMQMPEVDGYEATRQIRALGHKTPIVAFTAHAMKEERGHCIAAGCDDFASKPIDRAALLATLGRFLPRFANSVESNASTNDASATHKTNAGGGVLVSTLCGDPDIQAILPAFVAELPAQIAEIQSLLETGAISRLRSAVHRIKGAAGGYGFEPISVKARDVERAIERASDESLSLARQQAMELIELTRRVQGYDGELERAASRVK</sequence>
<dbReference type="CDD" id="cd17546">
    <property type="entry name" value="REC_hyHK_CKI1_RcsC-like"/>
    <property type="match status" value="1"/>
</dbReference>
<keyword evidence="22" id="KW-1185">Reference proteome</keyword>
<evidence type="ECO:0000259" key="16">
    <source>
        <dbReference type="PROSITE" id="PS50109"/>
    </source>
</evidence>
<evidence type="ECO:0000256" key="3">
    <source>
        <dbReference type="ARBA" id="ARBA00012438"/>
    </source>
</evidence>
<gene>
    <name evidence="21" type="ORF">IPV69_23340</name>
</gene>
<evidence type="ECO:0000259" key="17">
    <source>
        <dbReference type="PROSITE" id="PS50110"/>
    </source>
</evidence>
<keyword evidence="10" id="KW-0067">ATP-binding</keyword>
<evidence type="ECO:0000256" key="9">
    <source>
        <dbReference type="ARBA" id="ARBA00022777"/>
    </source>
</evidence>
<dbReference type="Gene3D" id="1.10.287.130">
    <property type="match status" value="1"/>
</dbReference>
<evidence type="ECO:0000256" key="13">
    <source>
        <dbReference type="PROSITE-ProRule" id="PRU00110"/>
    </source>
</evidence>
<feature type="domain" description="PAC" evidence="19">
    <location>
        <begin position="409"/>
        <end position="460"/>
    </location>
</feature>
<evidence type="ECO:0000256" key="4">
    <source>
        <dbReference type="ARBA" id="ARBA00022475"/>
    </source>
</evidence>
<dbReference type="CDD" id="cd00082">
    <property type="entry name" value="HisKA"/>
    <property type="match status" value="1"/>
</dbReference>
<dbReference type="Pfam" id="PF08448">
    <property type="entry name" value="PAS_4"/>
    <property type="match status" value="1"/>
</dbReference>
<evidence type="ECO:0000256" key="15">
    <source>
        <dbReference type="SAM" id="MobiDB-lite"/>
    </source>
</evidence>
<evidence type="ECO:0000256" key="6">
    <source>
        <dbReference type="ARBA" id="ARBA00022553"/>
    </source>
</evidence>
<keyword evidence="4" id="KW-1003">Cell membrane</keyword>
<dbReference type="InterPro" id="IPR000014">
    <property type="entry name" value="PAS"/>
</dbReference>
<dbReference type="SUPFAM" id="SSF47226">
    <property type="entry name" value="Histidine-containing phosphotransfer domain, HPT domain"/>
    <property type="match status" value="1"/>
</dbReference>
<dbReference type="InterPro" id="IPR008207">
    <property type="entry name" value="Sig_transdc_His_kin_Hpt_dom"/>
</dbReference>
<dbReference type="PROSITE" id="PS50113">
    <property type="entry name" value="PAC"/>
    <property type="match status" value="3"/>
</dbReference>
<dbReference type="InterPro" id="IPR003661">
    <property type="entry name" value="HisK_dim/P_dom"/>
</dbReference>
<dbReference type="PRINTS" id="PR00344">
    <property type="entry name" value="BCTRLSENSOR"/>
</dbReference>
<dbReference type="GO" id="GO:0009927">
    <property type="term" value="F:histidine phosphotransfer kinase activity"/>
    <property type="evidence" value="ECO:0007669"/>
    <property type="project" value="TreeGrafter"/>
</dbReference>
<dbReference type="Pfam" id="PF02518">
    <property type="entry name" value="HATPase_c"/>
    <property type="match status" value="1"/>
</dbReference>
<dbReference type="PROSITE" id="PS50112">
    <property type="entry name" value="PAS"/>
    <property type="match status" value="3"/>
</dbReference>
<feature type="domain" description="PAS" evidence="18">
    <location>
        <begin position="461"/>
        <end position="509"/>
    </location>
</feature>
<evidence type="ECO:0000256" key="11">
    <source>
        <dbReference type="ARBA" id="ARBA00022989"/>
    </source>
</evidence>
<dbReference type="GO" id="GO:0000155">
    <property type="term" value="F:phosphorelay sensor kinase activity"/>
    <property type="evidence" value="ECO:0007669"/>
    <property type="project" value="InterPro"/>
</dbReference>
<dbReference type="SMART" id="SM00388">
    <property type="entry name" value="HisKA"/>
    <property type="match status" value="1"/>
</dbReference>
<dbReference type="AlphaFoldDB" id="A0A7M2WX83"/>
<dbReference type="Pfam" id="PF13188">
    <property type="entry name" value="PAS_8"/>
    <property type="match status" value="1"/>
</dbReference>
<dbReference type="Gene3D" id="3.30.565.10">
    <property type="entry name" value="Histidine kinase-like ATPase, C-terminal domain"/>
    <property type="match status" value="1"/>
</dbReference>
<dbReference type="Gene3D" id="3.30.450.40">
    <property type="match status" value="1"/>
</dbReference>
<dbReference type="InterPro" id="IPR035965">
    <property type="entry name" value="PAS-like_dom_sf"/>
</dbReference>
<dbReference type="InterPro" id="IPR001789">
    <property type="entry name" value="Sig_transdc_resp-reg_receiver"/>
</dbReference>
<feature type="domain" description="PAC" evidence="19">
    <location>
        <begin position="283"/>
        <end position="335"/>
    </location>
</feature>
<evidence type="ECO:0000256" key="2">
    <source>
        <dbReference type="ARBA" id="ARBA00004429"/>
    </source>
</evidence>
<evidence type="ECO:0000256" key="1">
    <source>
        <dbReference type="ARBA" id="ARBA00000085"/>
    </source>
</evidence>
<dbReference type="SUPFAM" id="SSF55874">
    <property type="entry name" value="ATPase domain of HSP90 chaperone/DNA topoisomerase II/histidine kinase"/>
    <property type="match status" value="1"/>
</dbReference>
<dbReference type="EC" id="2.7.13.3" evidence="3"/>
<dbReference type="Gene3D" id="3.40.50.2300">
    <property type="match status" value="1"/>
</dbReference>
<evidence type="ECO:0000259" key="19">
    <source>
        <dbReference type="PROSITE" id="PS50113"/>
    </source>
</evidence>
<evidence type="ECO:0000256" key="7">
    <source>
        <dbReference type="ARBA" id="ARBA00022679"/>
    </source>
</evidence>
<dbReference type="Gene3D" id="3.30.450.20">
    <property type="entry name" value="PAS domain"/>
    <property type="match status" value="3"/>
</dbReference>
<evidence type="ECO:0000259" key="18">
    <source>
        <dbReference type="PROSITE" id="PS50112"/>
    </source>
</evidence>
<dbReference type="Proteomes" id="UP000593765">
    <property type="component" value="Chromosome"/>
</dbReference>
<dbReference type="SMART" id="SM00065">
    <property type="entry name" value="GAF"/>
    <property type="match status" value="1"/>
</dbReference>
<dbReference type="InterPro" id="IPR013656">
    <property type="entry name" value="PAS_4"/>
</dbReference>
<dbReference type="CDD" id="cd00130">
    <property type="entry name" value="PAS"/>
    <property type="match status" value="3"/>
</dbReference>
<dbReference type="InterPro" id="IPR004358">
    <property type="entry name" value="Sig_transdc_His_kin-like_C"/>
</dbReference>
<dbReference type="InterPro" id="IPR000700">
    <property type="entry name" value="PAS-assoc_C"/>
</dbReference>
<feature type="modified residue" description="Phosphohistidine" evidence="13">
    <location>
        <position position="1069"/>
    </location>
</feature>
<comment type="catalytic activity">
    <reaction evidence="1">
        <text>ATP + protein L-histidine = ADP + protein N-phospho-L-histidine.</text>
        <dbReference type="EC" id="2.7.13.3"/>
    </reaction>
</comment>
<dbReference type="CDD" id="cd16922">
    <property type="entry name" value="HATPase_EvgS-ArcB-TorS-like"/>
    <property type="match status" value="1"/>
</dbReference>
<dbReference type="EMBL" id="CP063458">
    <property type="protein sequence ID" value="QOV89120.1"/>
    <property type="molecule type" value="Genomic_DNA"/>
</dbReference>
<dbReference type="PROSITE" id="PS50894">
    <property type="entry name" value="HPT"/>
    <property type="match status" value="1"/>
</dbReference>
<feature type="domain" description="PAS" evidence="18">
    <location>
        <begin position="194"/>
        <end position="239"/>
    </location>
</feature>
<keyword evidence="8" id="KW-0812">Transmembrane</keyword>
<dbReference type="FunFam" id="3.30.565.10:FF:000010">
    <property type="entry name" value="Sensor histidine kinase RcsC"/>
    <property type="match status" value="1"/>
</dbReference>
<keyword evidence="11" id="KW-1133">Transmembrane helix</keyword>
<dbReference type="Pfam" id="PF13426">
    <property type="entry name" value="PAS_9"/>
    <property type="match status" value="1"/>
</dbReference>
<keyword evidence="7" id="KW-0808">Transferase</keyword>
<dbReference type="InterPro" id="IPR029016">
    <property type="entry name" value="GAF-like_dom_sf"/>
</dbReference>
<feature type="domain" description="PAC" evidence="19">
    <location>
        <begin position="541"/>
        <end position="594"/>
    </location>
</feature>
<dbReference type="PANTHER" id="PTHR43047">
    <property type="entry name" value="TWO-COMPONENT HISTIDINE PROTEIN KINASE"/>
    <property type="match status" value="1"/>
</dbReference>
<dbReference type="Gene3D" id="1.20.120.160">
    <property type="entry name" value="HPT domain"/>
    <property type="match status" value="1"/>
</dbReference>
<evidence type="ECO:0000256" key="8">
    <source>
        <dbReference type="ARBA" id="ARBA00022692"/>
    </source>
</evidence>
<dbReference type="SUPFAM" id="SSF52172">
    <property type="entry name" value="CheY-like"/>
    <property type="match status" value="1"/>
</dbReference>
<feature type="domain" description="PAS" evidence="18">
    <location>
        <begin position="336"/>
        <end position="406"/>
    </location>
</feature>
<name>A0A7M2WX83_9BACT</name>
<evidence type="ECO:0000259" key="20">
    <source>
        <dbReference type="PROSITE" id="PS50894"/>
    </source>
</evidence>
<evidence type="ECO:0000313" key="21">
    <source>
        <dbReference type="EMBL" id="QOV89120.1"/>
    </source>
</evidence>
<feature type="compositionally biased region" description="Polar residues" evidence="15">
    <location>
        <begin position="1"/>
        <end position="13"/>
    </location>
</feature>
<dbReference type="SMART" id="SM00086">
    <property type="entry name" value="PAC"/>
    <property type="match status" value="3"/>
</dbReference>
<comment type="subcellular location">
    <subcellularLocation>
        <location evidence="2">Cell inner membrane</location>
        <topology evidence="2">Multi-pass membrane protein</topology>
    </subcellularLocation>
</comment>
<dbReference type="SUPFAM" id="SSF55781">
    <property type="entry name" value="GAF domain-like"/>
    <property type="match status" value="1"/>
</dbReference>
<evidence type="ECO:0000313" key="22">
    <source>
        <dbReference type="Proteomes" id="UP000593765"/>
    </source>
</evidence>
<dbReference type="InterPro" id="IPR011006">
    <property type="entry name" value="CheY-like_superfamily"/>
</dbReference>
<dbReference type="Pfam" id="PF00072">
    <property type="entry name" value="Response_reg"/>
    <property type="match status" value="1"/>
</dbReference>
<keyword evidence="12" id="KW-0472">Membrane</keyword>
<dbReference type="Pfam" id="PF01590">
    <property type="entry name" value="GAF"/>
    <property type="match status" value="1"/>
</dbReference>
<evidence type="ECO:0000256" key="5">
    <source>
        <dbReference type="ARBA" id="ARBA00022519"/>
    </source>
</evidence>
<keyword evidence="5" id="KW-0997">Cell inner membrane</keyword>
<dbReference type="PROSITE" id="PS50110">
    <property type="entry name" value="RESPONSE_REGULATORY"/>
    <property type="match status" value="1"/>
</dbReference>
<dbReference type="InterPro" id="IPR003018">
    <property type="entry name" value="GAF"/>
</dbReference>
<reference evidence="21 22" key="1">
    <citation type="submission" date="2020-10" db="EMBL/GenBank/DDBJ databases">
        <title>Wide distribution of Phycisphaera-like planctomycetes from WD2101 soil group in peatlands and genome analysis of the first cultivated representative.</title>
        <authorList>
            <person name="Dedysh S.N."/>
            <person name="Beletsky A.V."/>
            <person name="Ivanova A."/>
            <person name="Kulichevskaya I.S."/>
            <person name="Suzina N.E."/>
            <person name="Philippov D.A."/>
            <person name="Rakitin A.L."/>
            <person name="Mardanov A.V."/>
            <person name="Ravin N.V."/>
        </authorList>
    </citation>
    <scope>NUCLEOTIDE SEQUENCE [LARGE SCALE GENOMIC DNA]</scope>
    <source>
        <strain evidence="21 22">M1803</strain>
    </source>
</reference>
<keyword evidence="10" id="KW-0547">Nucleotide-binding</keyword>
<dbReference type="Pfam" id="PF01627">
    <property type="entry name" value="Hpt"/>
    <property type="match status" value="1"/>
</dbReference>
<dbReference type="InterPro" id="IPR005467">
    <property type="entry name" value="His_kinase_dom"/>
</dbReference>
<feature type="domain" description="HPt" evidence="20">
    <location>
        <begin position="1030"/>
        <end position="1130"/>
    </location>
</feature>
<dbReference type="Pfam" id="PF00512">
    <property type="entry name" value="HisKA"/>
    <property type="match status" value="1"/>
</dbReference>
<keyword evidence="9" id="KW-0418">Kinase</keyword>
<dbReference type="NCBIfam" id="TIGR00229">
    <property type="entry name" value="sensory_box"/>
    <property type="match status" value="3"/>
</dbReference>
<dbReference type="SMART" id="SM00091">
    <property type="entry name" value="PAS"/>
    <property type="match status" value="3"/>
</dbReference>
<dbReference type="InterPro" id="IPR001610">
    <property type="entry name" value="PAC"/>
</dbReference>
<dbReference type="InterPro" id="IPR036097">
    <property type="entry name" value="HisK_dim/P_sf"/>
</dbReference>
<dbReference type="PROSITE" id="PS50109">
    <property type="entry name" value="HIS_KIN"/>
    <property type="match status" value="1"/>
</dbReference>
<accession>A0A7M2WX83</accession>
<feature type="domain" description="Response regulatory" evidence="17">
    <location>
        <begin position="876"/>
        <end position="995"/>
    </location>
</feature>
<evidence type="ECO:0000256" key="12">
    <source>
        <dbReference type="ARBA" id="ARBA00023136"/>
    </source>
</evidence>
<dbReference type="RefSeq" id="WP_206292140.1">
    <property type="nucleotide sequence ID" value="NZ_CP063458.1"/>
</dbReference>
<organism evidence="21 22">
    <name type="scientific">Humisphaera borealis</name>
    <dbReference type="NCBI Taxonomy" id="2807512"/>
    <lineage>
        <taxon>Bacteria</taxon>
        <taxon>Pseudomonadati</taxon>
        <taxon>Planctomycetota</taxon>
        <taxon>Phycisphaerae</taxon>
        <taxon>Tepidisphaerales</taxon>
        <taxon>Tepidisphaeraceae</taxon>
        <taxon>Humisphaera</taxon>
    </lineage>
</organism>
<dbReference type="SUPFAM" id="SSF55785">
    <property type="entry name" value="PYP-like sensor domain (PAS domain)"/>
    <property type="match status" value="3"/>
</dbReference>
<dbReference type="InterPro" id="IPR036890">
    <property type="entry name" value="HATPase_C_sf"/>
</dbReference>
<evidence type="ECO:0000256" key="14">
    <source>
        <dbReference type="PROSITE-ProRule" id="PRU00169"/>
    </source>
</evidence>
<feature type="domain" description="Histidine kinase" evidence="16">
    <location>
        <begin position="612"/>
        <end position="831"/>
    </location>
</feature>
<proteinExistence type="predicted"/>
<dbReference type="InterPro" id="IPR003594">
    <property type="entry name" value="HATPase_dom"/>
</dbReference>
<dbReference type="GO" id="GO:0005886">
    <property type="term" value="C:plasma membrane"/>
    <property type="evidence" value="ECO:0007669"/>
    <property type="project" value="UniProtKB-SubCell"/>
</dbReference>
<dbReference type="SMART" id="SM00448">
    <property type="entry name" value="REC"/>
    <property type="match status" value="1"/>
</dbReference>
<feature type="modified residue" description="4-aspartylphosphate" evidence="14">
    <location>
        <position position="930"/>
    </location>
</feature>